<dbReference type="RefSeq" id="WP_241913991.1">
    <property type="nucleotide sequence ID" value="NZ_CP093326.1"/>
</dbReference>
<dbReference type="EMBL" id="CP093326">
    <property type="protein sequence ID" value="UNK45825.1"/>
    <property type="molecule type" value="Genomic_DNA"/>
</dbReference>
<name>A0ABY3W6B6_9MICC</name>
<sequence>MEWAEDEVPVVRMFPDYAATVLWLGGPVDYAECGLSERLIRGLERWEQGYNDALVDLEWRTPELAAQFTKNGVRLAQQVARELGEDFEVEFRSYENGAGVRRFRGKGPGSPAATAAFGQRAADMRDDREQPARMKAEDEASGAAGRWYAYAPESGTAFRPGPPGDVGTRPESPDAADRGEE</sequence>
<protein>
    <submittedName>
        <fullName evidence="2">Uncharacterized protein</fullName>
    </submittedName>
</protein>
<evidence type="ECO:0000313" key="3">
    <source>
        <dbReference type="Proteomes" id="UP000829069"/>
    </source>
</evidence>
<feature type="compositionally biased region" description="Basic and acidic residues" evidence="1">
    <location>
        <begin position="122"/>
        <end position="138"/>
    </location>
</feature>
<reference evidence="2 3" key="1">
    <citation type="submission" date="2022-03" db="EMBL/GenBank/DDBJ databases">
        <title>Isotopic signatures of nitrous oxide derived from detoxification processes.</title>
        <authorList>
            <person name="Behrendt U."/>
            <person name="Buchen C."/>
            <person name="Well R."/>
            <person name="Ulrich A."/>
            <person name="Rohe L."/>
            <person name="Kolb S."/>
            <person name="Schloter M."/>
            <person name="Horn M.A."/>
            <person name="Augustin J."/>
        </authorList>
    </citation>
    <scope>NUCLEOTIDE SEQUENCE [LARGE SCALE GENOMIC DNA]</scope>
    <source>
        <strain evidence="2 3">S4-C24</strain>
    </source>
</reference>
<feature type="compositionally biased region" description="Basic and acidic residues" evidence="1">
    <location>
        <begin position="171"/>
        <end position="181"/>
    </location>
</feature>
<proteinExistence type="predicted"/>
<dbReference type="Proteomes" id="UP000829069">
    <property type="component" value="Chromosome"/>
</dbReference>
<gene>
    <name evidence="2" type="ORF">MNQ99_00045</name>
</gene>
<feature type="region of interest" description="Disordered" evidence="1">
    <location>
        <begin position="102"/>
        <end position="181"/>
    </location>
</feature>
<evidence type="ECO:0000256" key="1">
    <source>
        <dbReference type="SAM" id="MobiDB-lite"/>
    </source>
</evidence>
<evidence type="ECO:0000313" key="2">
    <source>
        <dbReference type="EMBL" id="UNK45825.1"/>
    </source>
</evidence>
<organism evidence="2 3">
    <name type="scientific">Arthrobacter sulfonylureivorans</name>
    <dbReference type="NCBI Taxonomy" id="2486855"/>
    <lineage>
        <taxon>Bacteria</taxon>
        <taxon>Bacillati</taxon>
        <taxon>Actinomycetota</taxon>
        <taxon>Actinomycetes</taxon>
        <taxon>Micrococcales</taxon>
        <taxon>Micrococcaceae</taxon>
        <taxon>Arthrobacter</taxon>
    </lineage>
</organism>
<keyword evidence="3" id="KW-1185">Reference proteome</keyword>
<accession>A0ABY3W6B6</accession>